<evidence type="ECO:0000313" key="3">
    <source>
        <dbReference type="Proteomes" id="UP000887563"/>
    </source>
</evidence>
<dbReference type="AlphaFoldDB" id="A0A914LNL6"/>
<evidence type="ECO:0000256" key="1">
    <source>
        <dbReference type="SAM" id="Coils"/>
    </source>
</evidence>
<organism evidence="3 4">
    <name type="scientific">Meloidogyne incognita</name>
    <name type="common">Southern root-knot nematode worm</name>
    <name type="synonym">Oxyuris incognita</name>
    <dbReference type="NCBI Taxonomy" id="6306"/>
    <lineage>
        <taxon>Eukaryota</taxon>
        <taxon>Metazoa</taxon>
        <taxon>Ecdysozoa</taxon>
        <taxon>Nematoda</taxon>
        <taxon>Chromadorea</taxon>
        <taxon>Rhabditida</taxon>
        <taxon>Tylenchina</taxon>
        <taxon>Tylenchomorpha</taxon>
        <taxon>Tylenchoidea</taxon>
        <taxon>Meloidogynidae</taxon>
        <taxon>Meloidogyninae</taxon>
        <taxon>Meloidogyne</taxon>
        <taxon>Meloidogyne incognita group</taxon>
    </lineage>
</organism>
<name>A0A914LNL6_MELIC</name>
<feature type="region of interest" description="Disordered" evidence="2">
    <location>
        <begin position="642"/>
        <end position="720"/>
    </location>
</feature>
<dbReference type="GO" id="GO:0007030">
    <property type="term" value="P:Golgi organization"/>
    <property type="evidence" value="ECO:0007669"/>
    <property type="project" value="TreeGrafter"/>
</dbReference>
<sequence>MSTDEHQSNDRILHAKNLLKKFQSKNTHGAEDFNSFNSSNGLEICIDHNILQNSNNSSSSSPSILPNFSKSASETRTLSNDGNLINGPTGSFTSELLPFNQKDAGNQGRCYSVPENLRIEEGDLNGSRSLLIQKQEELATALSKLNSLHKSYSELYNAYNQLVEKNNNDLEGRETPVHINNQIQQLQIALTHSLEEKTSLQKELRELKTKMEELQNLKNAPLQNQQNNLTTSSTTNLIKNDNFSDLRLANIQQERDELLSTVSNLSQQIEEERKLSSNLEAKLFLAQQDKMDTQAHLKSIYQEKVQLEQNYEHCKKELAMRDIYLQQLSKQFQFEHLPKNVNFEGKNEENKKSFSNEQLISLKLELDNSQKNVQTLQEQLQITSLQANSRLKMVEEELETTRSKFNEICSLKDYLEESLRIAQATIEKNNLMNNNSMEDQQQSSTTELESLKQQISNLLLEKEQQSNLNKQTLDKLEEEKNAQIEELKSELNEAMERIGELEKDKIMRGNIDQDASTLSIQLQNEKATVSRAIAQNLELKTQLGELQNRLVQVINSSAEKEDERLTALSSVSKLTQALNELKEEKEKEENLKEKVEKQIQTDNEGISEVNLQSLENKNLDQTSTLLSSDTFASNDSLMVHVPSSDQVSSIETELREENIEDEKGEDEEEERRQKDEKVKMKNNEEEKVKRTAMEEEEELKWKKEKRNEEKERAEDEENNRQKLQKRLEQLCQENEQFRLDNQKLQYWLTAVETENESIGEYVALYRFQRGNVQKRIAENEAMLKEYKKQNFELMTQLSTVCTSINSFLITECTEDVDNQKSVEENNLINKDSHNNELVNDRHKQIDNLRKIVETLQKIMTVDQKASSEATCSGSNSGGGGAGNLQARCTGCVGCRGEITTL</sequence>
<proteinExistence type="predicted"/>
<dbReference type="GO" id="GO:0032580">
    <property type="term" value="C:Golgi cisterna membrane"/>
    <property type="evidence" value="ECO:0007669"/>
    <property type="project" value="TreeGrafter"/>
</dbReference>
<dbReference type="GO" id="GO:0005801">
    <property type="term" value="C:cis-Golgi network"/>
    <property type="evidence" value="ECO:0007669"/>
    <property type="project" value="TreeGrafter"/>
</dbReference>
<accession>A0A914LNL6</accession>
<protein>
    <submittedName>
        <fullName evidence="4">Uncharacterized protein</fullName>
    </submittedName>
</protein>
<keyword evidence="1" id="KW-0175">Coiled coil</keyword>
<feature type="coiled-coil region" evidence="1">
    <location>
        <begin position="359"/>
        <end position="386"/>
    </location>
</feature>
<dbReference type="InterPro" id="IPR024858">
    <property type="entry name" value="GOLGA"/>
</dbReference>
<dbReference type="PANTHER" id="PTHR10881:SF46">
    <property type="entry name" value="GOLGIN SUBFAMILY A MEMBER 2"/>
    <property type="match status" value="1"/>
</dbReference>
<feature type="coiled-coil region" evidence="1">
    <location>
        <begin position="248"/>
        <end position="317"/>
    </location>
</feature>
<feature type="compositionally biased region" description="Basic and acidic residues" evidence="2">
    <location>
        <begin position="670"/>
        <end position="713"/>
    </location>
</feature>
<dbReference type="WBParaSite" id="Minc3s00558g14276">
    <property type="protein sequence ID" value="Minc3s00558g14276"/>
    <property type="gene ID" value="Minc3s00558g14276"/>
</dbReference>
<feature type="compositionally biased region" description="Polar residues" evidence="2">
    <location>
        <begin position="72"/>
        <end position="84"/>
    </location>
</feature>
<feature type="coiled-coil region" evidence="1">
    <location>
        <begin position="529"/>
        <end position="601"/>
    </location>
</feature>
<feature type="compositionally biased region" description="Low complexity" evidence="2">
    <location>
        <begin position="56"/>
        <end position="71"/>
    </location>
</feature>
<feature type="coiled-coil region" evidence="1">
    <location>
        <begin position="434"/>
        <end position="504"/>
    </location>
</feature>
<evidence type="ECO:0000256" key="2">
    <source>
        <dbReference type="SAM" id="MobiDB-lite"/>
    </source>
</evidence>
<feature type="compositionally biased region" description="Acidic residues" evidence="2">
    <location>
        <begin position="658"/>
        <end position="669"/>
    </location>
</feature>
<feature type="region of interest" description="Disordered" evidence="2">
    <location>
        <begin position="56"/>
        <end position="84"/>
    </location>
</feature>
<reference evidence="4" key="1">
    <citation type="submission" date="2022-11" db="UniProtKB">
        <authorList>
            <consortium name="WormBaseParasite"/>
        </authorList>
    </citation>
    <scope>IDENTIFICATION</scope>
</reference>
<dbReference type="GO" id="GO:0000137">
    <property type="term" value="C:Golgi cis cisterna"/>
    <property type="evidence" value="ECO:0007669"/>
    <property type="project" value="TreeGrafter"/>
</dbReference>
<evidence type="ECO:0000313" key="4">
    <source>
        <dbReference type="WBParaSite" id="Minc3s00558g14276"/>
    </source>
</evidence>
<dbReference type="Proteomes" id="UP000887563">
    <property type="component" value="Unplaced"/>
</dbReference>
<keyword evidence="3" id="KW-1185">Reference proteome</keyword>
<dbReference type="PANTHER" id="PTHR10881">
    <property type="entry name" value="GOLGIN SUBFAMILY A MEMBER-RELATED"/>
    <property type="match status" value="1"/>
</dbReference>
<feature type="coiled-coil region" evidence="1">
    <location>
        <begin position="183"/>
        <end position="220"/>
    </location>
</feature>